<dbReference type="Proteomes" id="UP001151760">
    <property type="component" value="Unassembled WGS sequence"/>
</dbReference>
<gene>
    <name evidence="1" type="ORF">Tco_1016622</name>
</gene>
<evidence type="ECO:0000313" key="1">
    <source>
        <dbReference type="EMBL" id="GJT65142.1"/>
    </source>
</evidence>
<keyword evidence="2" id="KW-1185">Reference proteome</keyword>
<accession>A0ABQ5FR40</accession>
<dbReference type="EMBL" id="BQNB010017606">
    <property type="protein sequence ID" value="GJT65142.1"/>
    <property type="molecule type" value="Genomic_DNA"/>
</dbReference>
<name>A0ABQ5FR40_9ASTR</name>
<comment type="caution">
    <text evidence="1">The sequence shown here is derived from an EMBL/GenBank/DDBJ whole genome shotgun (WGS) entry which is preliminary data.</text>
</comment>
<evidence type="ECO:0000313" key="2">
    <source>
        <dbReference type="Proteomes" id="UP001151760"/>
    </source>
</evidence>
<proteinExistence type="predicted"/>
<organism evidence="1 2">
    <name type="scientific">Tanacetum coccineum</name>
    <dbReference type="NCBI Taxonomy" id="301880"/>
    <lineage>
        <taxon>Eukaryota</taxon>
        <taxon>Viridiplantae</taxon>
        <taxon>Streptophyta</taxon>
        <taxon>Embryophyta</taxon>
        <taxon>Tracheophyta</taxon>
        <taxon>Spermatophyta</taxon>
        <taxon>Magnoliopsida</taxon>
        <taxon>eudicotyledons</taxon>
        <taxon>Gunneridae</taxon>
        <taxon>Pentapetalae</taxon>
        <taxon>asterids</taxon>
        <taxon>campanulids</taxon>
        <taxon>Asterales</taxon>
        <taxon>Asteraceae</taxon>
        <taxon>Asteroideae</taxon>
        <taxon>Anthemideae</taxon>
        <taxon>Anthemidinae</taxon>
        <taxon>Tanacetum</taxon>
    </lineage>
</organism>
<evidence type="ECO:0008006" key="3">
    <source>
        <dbReference type="Google" id="ProtNLM"/>
    </source>
</evidence>
<reference evidence="1" key="1">
    <citation type="journal article" date="2022" name="Int. J. Mol. Sci.">
        <title>Draft Genome of Tanacetum Coccineum: Genomic Comparison of Closely Related Tanacetum-Family Plants.</title>
        <authorList>
            <person name="Yamashiro T."/>
            <person name="Shiraishi A."/>
            <person name="Nakayama K."/>
            <person name="Satake H."/>
        </authorList>
    </citation>
    <scope>NUCLEOTIDE SEQUENCE</scope>
</reference>
<reference evidence="1" key="2">
    <citation type="submission" date="2022-01" db="EMBL/GenBank/DDBJ databases">
        <authorList>
            <person name="Yamashiro T."/>
            <person name="Shiraishi A."/>
            <person name="Satake H."/>
            <person name="Nakayama K."/>
        </authorList>
    </citation>
    <scope>NUCLEOTIDE SEQUENCE</scope>
</reference>
<protein>
    <recommendedName>
        <fullName evidence="3">Reverse transcriptase domain-containing protein</fullName>
    </recommendedName>
</protein>
<sequence length="222" mass="25124">MSNNFQTNTTSALYNAIMEAGGKNCPSIISNEPYEYQWITTPVTPGTDDAPPTRESRVKETYATILEEIRKRIDAKVEAVHILLTGIDNDIYSIVDACPNEDVEPQTNSPLQEIIILDPDDQPMWENAKTVAPTPNSAIVQPNVDDNFVINSTHLKMIWENKFDGYLRTDPHVHIREFLAICDMFKYGETQSEAVKLLIFPLSLCNKAKTWFNELNEESITS</sequence>